<organism evidence="7">
    <name type="scientific">Menopon gallinae</name>
    <name type="common">poultry shaft louse</name>
    <dbReference type="NCBI Taxonomy" id="328185"/>
    <lineage>
        <taxon>Eukaryota</taxon>
        <taxon>Metazoa</taxon>
        <taxon>Ecdysozoa</taxon>
        <taxon>Arthropoda</taxon>
        <taxon>Hexapoda</taxon>
        <taxon>Insecta</taxon>
        <taxon>Pterygota</taxon>
        <taxon>Neoptera</taxon>
        <taxon>Paraneoptera</taxon>
        <taxon>Psocodea</taxon>
        <taxon>Troctomorpha</taxon>
        <taxon>Phthiraptera</taxon>
        <taxon>Amblycera</taxon>
        <taxon>Menoponidae</taxon>
        <taxon>Menopon</taxon>
    </lineage>
</organism>
<evidence type="ECO:0000313" key="7">
    <source>
        <dbReference type="EMBL" id="KAL0269888.1"/>
    </source>
</evidence>
<accession>A0AAW2HJ79</accession>
<dbReference type="GO" id="GO:0008270">
    <property type="term" value="F:zinc ion binding"/>
    <property type="evidence" value="ECO:0007669"/>
    <property type="project" value="UniProtKB-KW"/>
</dbReference>
<evidence type="ECO:0008006" key="8">
    <source>
        <dbReference type="Google" id="ProtNLM"/>
    </source>
</evidence>
<dbReference type="Pfam" id="PF17820">
    <property type="entry name" value="PDZ_6"/>
    <property type="match status" value="1"/>
</dbReference>
<keyword evidence="1" id="KW-0479">Metal-binding</keyword>
<dbReference type="InterPro" id="IPR004162">
    <property type="entry name" value="SINA-like_animal"/>
</dbReference>
<dbReference type="EMBL" id="JARGDH010000004">
    <property type="protein sequence ID" value="KAL0269888.1"/>
    <property type="molecule type" value="Genomic_DNA"/>
</dbReference>
<keyword evidence="3" id="KW-0862">Zinc</keyword>
<dbReference type="GO" id="GO:0043161">
    <property type="term" value="P:proteasome-mediated ubiquitin-dependent protein catabolic process"/>
    <property type="evidence" value="ECO:0007669"/>
    <property type="project" value="TreeGrafter"/>
</dbReference>
<dbReference type="InterPro" id="IPR036034">
    <property type="entry name" value="PDZ_sf"/>
</dbReference>
<evidence type="ECO:0000256" key="2">
    <source>
        <dbReference type="ARBA" id="ARBA00022771"/>
    </source>
</evidence>
<dbReference type="CDD" id="cd16571">
    <property type="entry name" value="RING-HC_SIAHs"/>
    <property type="match status" value="1"/>
</dbReference>
<dbReference type="GO" id="GO:0005737">
    <property type="term" value="C:cytoplasm"/>
    <property type="evidence" value="ECO:0007669"/>
    <property type="project" value="TreeGrafter"/>
</dbReference>
<dbReference type="SMART" id="SM00228">
    <property type="entry name" value="PDZ"/>
    <property type="match status" value="1"/>
</dbReference>
<evidence type="ECO:0000259" key="6">
    <source>
        <dbReference type="PROSITE" id="PS50106"/>
    </source>
</evidence>
<dbReference type="Gene3D" id="2.30.42.10">
    <property type="match status" value="1"/>
</dbReference>
<keyword evidence="2 4" id="KW-0863">Zinc-finger</keyword>
<dbReference type="AlphaFoldDB" id="A0AAW2HJ79"/>
<dbReference type="GO" id="GO:0061630">
    <property type="term" value="F:ubiquitin protein ligase activity"/>
    <property type="evidence" value="ECO:0007669"/>
    <property type="project" value="TreeGrafter"/>
</dbReference>
<dbReference type="PANTHER" id="PTHR45877">
    <property type="entry name" value="E3 UBIQUITIN-PROTEIN LIGASE SIAH2"/>
    <property type="match status" value="1"/>
</dbReference>
<feature type="domain" description="PDZ" evidence="6">
    <location>
        <begin position="20"/>
        <end position="100"/>
    </location>
</feature>
<dbReference type="SUPFAM" id="SSF50156">
    <property type="entry name" value="PDZ domain-like"/>
    <property type="match status" value="1"/>
</dbReference>
<comment type="caution">
    <text evidence="7">The sequence shown here is derived from an EMBL/GenBank/DDBJ whole genome shotgun (WGS) entry which is preliminary data.</text>
</comment>
<name>A0AAW2HJ79_9NEOP</name>
<proteinExistence type="predicted"/>
<dbReference type="PROSITE" id="PS50106">
    <property type="entry name" value="PDZ"/>
    <property type="match status" value="1"/>
</dbReference>
<dbReference type="InterPro" id="IPR001478">
    <property type="entry name" value="PDZ"/>
</dbReference>
<dbReference type="PROSITE" id="PS50089">
    <property type="entry name" value="ZF_RING_2"/>
    <property type="match status" value="1"/>
</dbReference>
<dbReference type="Pfam" id="PF21362">
    <property type="entry name" value="Sina_RING"/>
    <property type="match status" value="1"/>
</dbReference>
<dbReference type="GO" id="GO:0031624">
    <property type="term" value="F:ubiquitin conjugating enzyme binding"/>
    <property type="evidence" value="ECO:0007669"/>
    <property type="project" value="TreeGrafter"/>
</dbReference>
<gene>
    <name evidence="7" type="ORF">PYX00_007473</name>
</gene>
<dbReference type="InterPro" id="IPR013083">
    <property type="entry name" value="Znf_RING/FYVE/PHD"/>
</dbReference>
<dbReference type="InterPro" id="IPR049548">
    <property type="entry name" value="Sina-like_RING"/>
</dbReference>
<evidence type="ECO:0000256" key="3">
    <source>
        <dbReference type="ARBA" id="ARBA00022833"/>
    </source>
</evidence>
<evidence type="ECO:0000256" key="1">
    <source>
        <dbReference type="ARBA" id="ARBA00022723"/>
    </source>
</evidence>
<dbReference type="InterPro" id="IPR001841">
    <property type="entry name" value="Znf_RING"/>
</dbReference>
<dbReference type="Gene3D" id="3.30.40.10">
    <property type="entry name" value="Zinc/RING finger domain, C3HC4 (zinc finger)"/>
    <property type="match status" value="1"/>
</dbReference>
<dbReference type="PANTHER" id="PTHR45877:SF2">
    <property type="entry name" value="E3 UBIQUITIN-PROTEIN LIGASE SINA-RELATED"/>
    <property type="match status" value="1"/>
</dbReference>
<dbReference type="SUPFAM" id="SSF57850">
    <property type="entry name" value="RING/U-box"/>
    <property type="match status" value="1"/>
</dbReference>
<reference evidence="7" key="1">
    <citation type="journal article" date="2024" name="Gigascience">
        <title>Chromosome-level genome of the poultry shaft louse Menopon gallinae provides insight into the host-switching and adaptive evolution of parasitic lice.</title>
        <authorList>
            <person name="Xu Y."/>
            <person name="Ma L."/>
            <person name="Liu S."/>
            <person name="Liang Y."/>
            <person name="Liu Q."/>
            <person name="He Z."/>
            <person name="Tian L."/>
            <person name="Duan Y."/>
            <person name="Cai W."/>
            <person name="Li H."/>
            <person name="Song F."/>
        </authorList>
    </citation>
    <scope>NUCLEOTIDE SEQUENCE</scope>
    <source>
        <strain evidence="7">Cailab_2023a</strain>
    </source>
</reference>
<dbReference type="InterPro" id="IPR041489">
    <property type="entry name" value="PDZ_6"/>
</dbReference>
<evidence type="ECO:0000259" key="5">
    <source>
        <dbReference type="PROSITE" id="PS50089"/>
    </source>
</evidence>
<protein>
    <recommendedName>
        <fullName evidence="8">RING-type E3 ubiquitin transferase</fullName>
    </recommendedName>
</protein>
<feature type="domain" description="RING-type" evidence="5">
    <location>
        <begin position="135"/>
        <end position="170"/>
    </location>
</feature>
<sequence length="489" mass="54782">MVETKNCAENRDTGYPQVRVCEIVRSSGSCGFNLTKSKWDPYPWVSTVESGSPAEMAGVQAGDCLLEVNGEDILGLRVKEVANRVKARNETVTVMLWNSGVDPTCTPEALCCGPMPTNLQRLSSCMSNILAALECPICLETIPPPAHQCANGHLICINCRVRTERCPVCRMKFFRGRSLLADQVFNSLLVAFDLVDKDESRRAHMLKQRICGNNNRIKNKTPEIKINFLASPTNKLLSRLLGSRKSTSAENLSNSTRSPSNLSVPTEDDFYSSLRAKSLSSNEIFTPDPQMPSRTPSILSSRPGSGLLEPITFSKRPASYHGSSENLNSRIQMDFGTDFSKGEPPITCYCPFEADCEQIMSTDIMHHLRKNHEGPVLHFFKPKIQFDLPLPNSNSTIIVTTLGTLFIIKVLDYEGRKKNHHLWIWNTHDDGRYYAEVTLKEISSQKANRCQILPLSSYSWKKIVSENCGLKINLKNEFSKLDIQILKMN</sequence>
<evidence type="ECO:0000256" key="4">
    <source>
        <dbReference type="PROSITE-ProRule" id="PRU00175"/>
    </source>
</evidence>